<accession>A0ACC2BTK6</accession>
<proteinExistence type="predicted"/>
<name>A0ACC2BTK6_DIPCM</name>
<comment type="caution">
    <text evidence="1">The sequence shown here is derived from an EMBL/GenBank/DDBJ whole genome shotgun (WGS) entry which is preliminary data.</text>
</comment>
<sequence>MSHLPSARIIVSAVVGSFAISYVYFDLVRNKKIFGGIVPMTTTTEWWKETFRKFDMGWPREASEDPVVMNPIRRRNYRVVDKEF</sequence>
<dbReference type="EMBL" id="CM055104">
    <property type="protein sequence ID" value="KAJ7533126.1"/>
    <property type="molecule type" value="Genomic_DNA"/>
</dbReference>
<reference evidence="2" key="1">
    <citation type="journal article" date="2024" name="Proc. Natl. Acad. Sci. U.S.A.">
        <title>Extraordinary preservation of gene collinearity over three hundred million years revealed in homosporous lycophytes.</title>
        <authorList>
            <person name="Li C."/>
            <person name="Wickell D."/>
            <person name="Kuo L.Y."/>
            <person name="Chen X."/>
            <person name="Nie B."/>
            <person name="Liao X."/>
            <person name="Peng D."/>
            <person name="Ji J."/>
            <person name="Jenkins J."/>
            <person name="Williams M."/>
            <person name="Shu S."/>
            <person name="Plott C."/>
            <person name="Barry K."/>
            <person name="Rajasekar S."/>
            <person name="Grimwood J."/>
            <person name="Han X."/>
            <person name="Sun S."/>
            <person name="Hou Z."/>
            <person name="He W."/>
            <person name="Dai G."/>
            <person name="Sun C."/>
            <person name="Schmutz J."/>
            <person name="Leebens-Mack J.H."/>
            <person name="Li F.W."/>
            <person name="Wang L."/>
        </authorList>
    </citation>
    <scope>NUCLEOTIDE SEQUENCE [LARGE SCALE GENOMIC DNA]</scope>
    <source>
        <strain evidence="2">cv. PW_Plant_1</strain>
    </source>
</reference>
<evidence type="ECO:0000313" key="1">
    <source>
        <dbReference type="EMBL" id="KAJ7533126.1"/>
    </source>
</evidence>
<dbReference type="Proteomes" id="UP001162992">
    <property type="component" value="Chromosome 13"/>
</dbReference>
<gene>
    <name evidence="1" type="ORF">O6H91_13G034300</name>
</gene>
<keyword evidence="2" id="KW-1185">Reference proteome</keyword>
<evidence type="ECO:0000313" key="2">
    <source>
        <dbReference type="Proteomes" id="UP001162992"/>
    </source>
</evidence>
<protein>
    <submittedName>
        <fullName evidence="1">Uncharacterized protein</fullName>
    </submittedName>
</protein>
<organism evidence="1 2">
    <name type="scientific">Diphasiastrum complanatum</name>
    <name type="common">Issler's clubmoss</name>
    <name type="synonym">Lycopodium complanatum</name>
    <dbReference type="NCBI Taxonomy" id="34168"/>
    <lineage>
        <taxon>Eukaryota</taxon>
        <taxon>Viridiplantae</taxon>
        <taxon>Streptophyta</taxon>
        <taxon>Embryophyta</taxon>
        <taxon>Tracheophyta</taxon>
        <taxon>Lycopodiopsida</taxon>
        <taxon>Lycopodiales</taxon>
        <taxon>Lycopodiaceae</taxon>
        <taxon>Lycopodioideae</taxon>
        <taxon>Diphasiastrum</taxon>
    </lineage>
</organism>